<organism evidence="4 5">
    <name type="scientific">Pseudanabaena frigida</name>
    <dbReference type="NCBI Taxonomy" id="945775"/>
    <lineage>
        <taxon>Bacteria</taxon>
        <taxon>Bacillati</taxon>
        <taxon>Cyanobacteriota</taxon>
        <taxon>Cyanophyceae</taxon>
        <taxon>Pseudanabaenales</taxon>
        <taxon>Pseudanabaenaceae</taxon>
        <taxon>Pseudanabaena</taxon>
    </lineage>
</organism>
<dbReference type="Pfam" id="PF12146">
    <property type="entry name" value="Hydrolase_4"/>
    <property type="match status" value="1"/>
</dbReference>
<dbReference type="PANTHER" id="PTHR43358:SF4">
    <property type="entry name" value="ALPHA_BETA HYDROLASE FOLD-1 DOMAIN-CONTAINING PROTEIN"/>
    <property type="match status" value="1"/>
</dbReference>
<dbReference type="EMBL" id="QBML01000012">
    <property type="protein sequence ID" value="PZO41094.1"/>
    <property type="molecule type" value="Genomic_DNA"/>
</dbReference>
<evidence type="ECO:0000313" key="5">
    <source>
        <dbReference type="Proteomes" id="UP000249467"/>
    </source>
</evidence>
<proteinExistence type="predicted"/>
<keyword evidence="1" id="KW-0812">Transmembrane</keyword>
<dbReference type="AlphaFoldDB" id="A0A2W4W7K3"/>
<feature type="domain" description="Peptidase S33 tripeptidyl aminopeptidase-like C-terminal" evidence="2">
    <location>
        <begin position="225"/>
        <end position="284"/>
    </location>
</feature>
<comment type="caution">
    <text evidence="4">The sequence shown here is derived from an EMBL/GenBank/DDBJ whole genome shotgun (WGS) entry which is preliminary data.</text>
</comment>
<keyword evidence="1" id="KW-1133">Transmembrane helix</keyword>
<dbReference type="Proteomes" id="UP000249467">
    <property type="component" value="Unassembled WGS sequence"/>
</dbReference>
<dbReference type="InterPro" id="IPR022742">
    <property type="entry name" value="Hydrolase_4"/>
</dbReference>
<dbReference type="InterPro" id="IPR013595">
    <property type="entry name" value="Pept_S33_TAP-like_C"/>
</dbReference>
<protein>
    <submittedName>
        <fullName evidence="4">X-Pro dipeptidyl-peptidase (S15 family)</fullName>
    </submittedName>
</protein>
<sequence length="301" mass="33036">MNLKRQTLIKAVISISSVLAIAYLGISAFAGHTLSTPNRIIPDSQKASIFINPPEEVRFRTSDNLEISGWFIPSKNSDKVLILVHGLNSNRTSEFAGRFTEFGSAMQKQGFSILMIDLRGHGLSADSRLTFGIIERRDIIAGVNWVKQKGFKPNKIGVLGVSMGSASVIGSAAENPDISAIVVDSGYAEVYPVIQKHWQTASGLPDIFLPSTMMFGQLWTGYDLTSSRPVNEISRIAPRPVLIVHSAIDPYTPVENARQLKAAYPSAEYWETNAKEHAGSYSSNPKNYVDKVAAFYNRSLK</sequence>
<dbReference type="InterPro" id="IPR052920">
    <property type="entry name" value="DNA-binding_regulatory"/>
</dbReference>
<accession>A0A2W4W7K3</accession>
<dbReference type="PANTHER" id="PTHR43358">
    <property type="entry name" value="ALPHA/BETA-HYDROLASE"/>
    <property type="match status" value="1"/>
</dbReference>
<evidence type="ECO:0000256" key="1">
    <source>
        <dbReference type="SAM" id="Phobius"/>
    </source>
</evidence>
<feature type="transmembrane region" description="Helical" evidence="1">
    <location>
        <begin position="12"/>
        <end position="34"/>
    </location>
</feature>
<dbReference type="Pfam" id="PF08386">
    <property type="entry name" value="Abhydrolase_4"/>
    <property type="match status" value="1"/>
</dbReference>
<feature type="domain" description="Serine aminopeptidase S33" evidence="3">
    <location>
        <begin position="77"/>
        <end position="191"/>
    </location>
</feature>
<keyword evidence="1" id="KW-0472">Membrane</keyword>
<name>A0A2W4W7K3_9CYAN</name>
<evidence type="ECO:0000259" key="3">
    <source>
        <dbReference type="Pfam" id="PF12146"/>
    </source>
</evidence>
<dbReference type="Gene3D" id="3.40.50.1820">
    <property type="entry name" value="alpha/beta hydrolase"/>
    <property type="match status" value="1"/>
</dbReference>
<dbReference type="SUPFAM" id="SSF53474">
    <property type="entry name" value="alpha/beta-Hydrolases"/>
    <property type="match status" value="1"/>
</dbReference>
<dbReference type="InterPro" id="IPR029058">
    <property type="entry name" value="AB_hydrolase_fold"/>
</dbReference>
<evidence type="ECO:0000313" key="4">
    <source>
        <dbReference type="EMBL" id="PZO41094.1"/>
    </source>
</evidence>
<evidence type="ECO:0000259" key="2">
    <source>
        <dbReference type="Pfam" id="PF08386"/>
    </source>
</evidence>
<reference evidence="4 5" key="1">
    <citation type="submission" date="2018-04" db="EMBL/GenBank/DDBJ databases">
        <authorList>
            <person name="Go L.Y."/>
            <person name="Mitchell J.A."/>
        </authorList>
    </citation>
    <scope>NUCLEOTIDE SEQUENCE [LARGE SCALE GENOMIC DNA]</scope>
    <source>
        <strain evidence="4">ULC066bin1</strain>
    </source>
</reference>
<gene>
    <name evidence="4" type="ORF">DCF19_10135</name>
</gene>
<reference evidence="4 5" key="2">
    <citation type="submission" date="2018-06" db="EMBL/GenBank/DDBJ databases">
        <title>Metagenomic assembly of (sub)arctic Cyanobacteria and their associated microbiome from non-axenic cultures.</title>
        <authorList>
            <person name="Baurain D."/>
        </authorList>
    </citation>
    <scope>NUCLEOTIDE SEQUENCE [LARGE SCALE GENOMIC DNA]</scope>
    <source>
        <strain evidence="4">ULC066bin1</strain>
    </source>
</reference>